<evidence type="ECO:0000313" key="3">
    <source>
        <dbReference type="Proteomes" id="UP000078540"/>
    </source>
</evidence>
<accession>A0A195B1F5</accession>
<name>A0A195B1F5_9HYME</name>
<feature type="region of interest" description="Disordered" evidence="1">
    <location>
        <begin position="59"/>
        <end position="99"/>
    </location>
</feature>
<sequence length="99" mass="10867">MTVTPETSIVGAIDPRTQGPEELMRLRARATMNFLYFVSSLVEMTRRDTLRYKLEAGQSGLKVPPETETGIEMEQDCGSKASLGTSKRPLVTADNSSSK</sequence>
<gene>
    <name evidence="2" type="ORF">ALC53_10978</name>
</gene>
<organism evidence="2 3">
    <name type="scientific">Atta colombica</name>
    <dbReference type="NCBI Taxonomy" id="520822"/>
    <lineage>
        <taxon>Eukaryota</taxon>
        <taxon>Metazoa</taxon>
        <taxon>Ecdysozoa</taxon>
        <taxon>Arthropoda</taxon>
        <taxon>Hexapoda</taxon>
        <taxon>Insecta</taxon>
        <taxon>Pterygota</taxon>
        <taxon>Neoptera</taxon>
        <taxon>Endopterygota</taxon>
        <taxon>Hymenoptera</taxon>
        <taxon>Apocrita</taxon>
        <taxon>Aculeata</taxon>
        <taxon>Formicoidea</taxon>
        <taxon>Formicidae</taxon>
        <taxon>Myrmicinae</taxon>
        <taxon>Atta</taxon>
    </lineage>
</organism>
<dbReference type="Proteomes" id="UP000078540">
    <property type="component" value="Unassembled WGS sequence"/>
</dbReference>
<evidence type="ECO:0000313" key="2">
    <source>
        <dbReference type="EMBL" id="KYM78323.1"/>
    </source>
</evidence>
<dbReference type="AlphaFoldDB" id="A0A195B1F5"/>
<keyword evidence="3" id="KW-1185">Reference proteome</keyword>
<dbReference type="EMBL" id="KQ976662">
    <property type="protein sequence ID" value="KYM78323.1"/>
    <property type="molecule type" value="Genomic_DNA"/>
</dbReference>
<protein>
    <submittedName>
        <fullName evidence="2">Uncharacterized protein</fullName>
    </submittedName>
</protein>
<evidence type="ECO:0000256" key="1">
    <source>
        <dbReference type="SAM" id="MobiDB-lite"/>
    </source>
</evidence>
<reference evidence="2 3" key="1">
    <citation type="submission" date="2015-09" db="EMBL/GenBank/DDBJ databases">
        <title>Atta colombica WGS genome.</title>
        <authorList>
            <person name="Nygaard S."/>
            <person name="Hu H."/>
            <person name="Boomsma J."/>
            <person name="Zhang G."/>
        </authorList>
    </citation>
    <scope>NUCLEOTIDE SEQUENCE [LARGE SCALE GENOMIC DNA]</scope>
    <source>
        <strain evidence="2">Treedump-2</strain>
        <tissue evidence="2">Whole body</tissue>
    </source>
</reference>
<proteinExistence type="predicted"/>